<keyword evidence="4" id="KW-0788">Thiol protease</keyword>
<dbReference type="InterPro" id="IPR036440">
    <property type="entry name" value="Peptidase_C15-like_sf"/>
</dbReference>
<comment type="caution">
    <text evidence="5">The sequence shown here is derived from an EMBL/GenBank/DDBJ whole genome shotgun (WGS) entry which is preliminary data.</text>
</comment>
<dbReference type="PANTHER" id="PTHR23402:SF1">
    <property type="entry name" value="PYROGLUTAMYL-PEPTIDASE I"/>
    <property type="match status" value="1"/>
</dbReference>
<dbReference type="EMBL" id="JAWDJX010000007">
    <property type="protein sequence ID" value="KAK3055756.1"/>
    <property type="molecule type" value="Genomic_DNA"/>
</dbReference>
<evidence type="ECO:0000256" key="2">
    <source>
        <dbReference type="ARBA" id="ARBA00022670"/>
    </source>
</evidence>
<keyword evidence="2" id="KW-0645">Protease</keyword>
<dbReference type="GO" id="GO:0008234">
    <property type="term" value="F:cysteine-type peptidase activity"/>
    <property type="evidence" value="ECO:0007669"/>
    <property type="project" value="UniProtKB-KW"/>
</dbReference>
<name>A0AAJ0DKP4_9PEZI</name>
<protein>
    <recommendedName>
        <fullName evidence="7">Peptidase C15, pyroglutamyl peptidase I-like protein</fullName>
    </recommendedName>
</protein>
<dbReference type="Pfam" id="PF01470">
    <property type="entry name" value="Peptidase_C15"/>
    <property type="match status" value="1"/>
</dbReference>
<dbReference type="InterPro" id="IPR016125">
    <property type="entry name" value="Peptidase_C15-like"/>
</dbReference>
<dbReference type="Proteomes" id="UP001271007">
    <property type="component" value="Unassembled WGS sequence"/>
</dbReference>
<evidence type="ECO:0000256" key="3">
    <source>
        <dbReference type="ARBA" id="ARBA00022801"/>
    </source>
</evidence>
<evidence type="ECO:0008006" key="7">
    <source>
        <dbReference type="Google" id="ProtNLM"/>
    </source>
</evidence>
<sequence>MAESSYLPEPFLDIKSNPSWTIASRLPTTLTHRGVSIRIITPDSPLKAEYHHLLETAPKLIEQHAPDAVIHIGLAVERSYFAVERGAQRDGYSLYPDMAGKTITKAQAKKLFAKSPDRLDSKVDFDALLRSWKGNLPKPTAKGKGEVTDVRLSDDVGNYVCGLVYYASLEKMWRDGNEDTKVLFFHLPPLAGPADLERGEAATLALIKAVAEQCEK</sequence>
<gene>
    <name evidence="5" type="ORF">LTR09_002990</name>
</gene>
<organism evidence="5 6">
    <name type="scientific">Extremus antarcticus</name>
    <dbReference type="NCBI Taxonomy" id="702011"/>
    <lineage>
        <taxon>Eukaryota</taxon>
        <taxon>Fungi</taxon>
        <taxon>Dikarya</taxon>
        <taxon>Ascomycota</taxon>
        <taxon>Pezizomycotina</taxon>
        <taxon>Dothideomycetes</taxon>
        <taxon>Dothideomycetidae</taxon>
        <taxon>Mycosphaerellales</taxon>
        <taxon>Extremaceae</taxon>
        <taxon>Extremus</taxon>
    </lineage>
</organism>
<evidence type="ECO:0000313" key="6">
    <source>
        <dbReference type="Proteomes" id="UP001271007"/>
    </source>
</evidence>
<dbReference type="AlphaFoldDB" id="A0AAJ0DKP4"/>
<evidence type="ECO:0000256" key="1">
    <source>
        <dbReference type="ARBA" id="ARBA00006641"/>
    </source>
</evidence>
<dbReference type="GO" id="GO:0006508">
    <property type="term" value="P:proteolysis"/>
    <property type="evidence" value="ECO:0007669"/>
    <property type="project" value="UniProtKB-KW"/>
</dbReference>
<evidence type="ECO:0000313" key="5">
    <source>
        <dbReference type="EMBL" id="KAK3055756.1"/>
    </source>
</evidence>
<keyword evidence="3" id="KW-0378">Hydrolase</keyword>
<reference evidence="5" key="1">
    <citation type="submission" date="2023-04" db="EMBL/GenBank/DDBJ databases">
        <title>Black Yeasts Isolated from many extreme environments.</title>
        <authorList>
            <person name="Coleine C."/>
            <person name="Stajich J.E."/>
            <person name="Selbmann L."/>
        </authorList>
    </citation>
    <scope>NUCLEOTIDE SEQUENCE</scope>
    <source>
        <strain evidence="5">CCFEE 5312</strain>
    </source>
</reference>
<accession>A0AAJ0DKP4</accession>
<comment type="similarity">
    <text evidence="1">Belongs to the peptidase C15 family.</text>
</comment>
<proteinExistence type="inferred from homology"/>
<dbReference type="SUPFAM" id="SSF53182">
    <property type="entry name" value="Pyrrolidone carboxyl peptidase (pyroglutamate aminopeptidase)"/>
    <property type="match status" value="1"/>
</dbReference>
<keyword evidence="6" id="KW-1185">Reference proteome</keyword>
<dbReference type="Gene3D" id="3.40.630.20">
    <property type="entry name" value="Peptidase C15, pyroglutamyl peptidase I-like"/>
    <property type="match status" value="1"/>
</dbReference>
<evidence type="ECO:0000256" key="4">
    <source>
        <dbReference type="ARBA" id="ARBA00022807"/>
    </source>
</evidence>
<dbReference type="PANTHER" id="PTHR23402">
    <property type="entry name" value="PROTEASE FAMILY C15 PYROGLUTAMYL-PEPTIDASE I-RELATED"/>
    <property type="match status" value="1"/>
</dbReference>